<reference evidence="1 2" key="1">
    <citation type="submission" date="2017-08" db="EMBL/GenBank/DDBJ databases">
        <title>The complete genome sequence of Maribacter sp. B1, isolated from deep-sea sediment.</title>
        <authorList>
            <person name="Wu Y.-H."/>
            <person name="Cheng H."/>
            <person name="Xu X.-W."/>
        </authorList>
    </citation>
    <scope>NUCLEOTIDE SEQUENCE [LARGE SCALE GENOMIC DNA]</scope>
    <source>
        <strain evidence="1 2">B1</strain>
    </source>
</reference>
<dbReference type="AlphaFoldDB" id="A0A223V4V9"/>
<dbReference type="RefSeq" id="WP_094997032.1">
    <property type="nucleotide sequence ID" value="NZ_BMJL01000002.1"/>
</dbReference>
<dbReference type="Gene3D" id="2.160.20.120">
    <property type="match status" value="1"/>
</dbReference>
<evidence type="ECO:0000313" key="1">
    <source>
        <dbReference type="EMBL" id="ASV30413.1"/>
    </source>
</evidence>
<dbReference type="EMBL" id="CP022957">
    <property type="protein sequence ID" value="ASV30413.1"/>
    <property type="molecule type" value="Genomic_DNA"/>
</dbReference>
<name>A0A223V4V9_9FLAO</name>
<dbReference type="Proteomes" id="UP000215244">
    <property type="component" value="Chromosome"/>
</dbReference>
<evidence type="ECO:0000313" key="2">
    <source>
        <dbReference type="Proteomes" id="UP000215244"/>
    </source>
</evidence>
<accession>A0A223V4V9</accession>
<dbReference type="KEGG" id="marb:CJ263_09410"/>
<keyword evidence="2" id="KW-1185">Reference proteome</keyword>
<dbReference type="OrthoDB" id="1144071at2"/>
<proteinExistence type="predicted"/>
<protein>
    <submittedName>
        <fullName evidence="1">Uncharacterized protein</fullName>
    </submittedName>
</protein>
<organism evidence="1 2">
    <name type="scientific">Maribacter cobaltidurans</name>
    <dbReference type="NCBI Taxonomy" id="1178778"/>
    <lineage>
        <taxon>Bacteria</taxon>
        <taxon>Pseudomonadati</taxon>
        <taxon>Bacteroidota</taxon>
        <taxon>Flavobacteriia</taxon>
        <taxon>Flavobacteriales</taxon>
        <taxon>Flavobacteriaceae</taxon>
        <taxon>Maribacter</taxon>
    </lineage>
</organism>
<gene>
    <name evidence="1" type="ORF">CJ263_09410</name>
</gene>
<sequence>MKLFQIVLFVLVAQVTAQKKVHKVLLDESITMIQVNAENCYEVVLETGDNPAIEVEAQMDGEYRDDLQMKVSEVGNTLVLGAGFQPSFKNPNDKLSAHKVVSIALKITIPSYKNVQIFGKSARVVVYGDYLNLNVTLSDGTCVLHNISEEVNVRTQSGNILVYANAAKIVAETKYGELIKNPIPRGVNQYNLNSVTGNIILNKTE</sequence>